<keyword evidence="2" id="KW-0813">Transport</keyword>
<evidence type="ECO:0000256" key="1">
    <source>
        <dbReference type="ARBA" id="ARBA00004141"/>
    </source>
</evidence>
<evidence type="ECO:0000313" key="8">
    <source>
        <dbReference type="EMBL" id="SFJ89567.1"/>
    </source>
</evidence>
<feature type="transmembrane region" description="Helical" evidence="6">
    <location>
        <begin position="82"/>
        <end position="101"/>
    </location>
</feature>
<evidence type="ECO:0000313" key="9">
    <source>
        <dbReference type="Proteomes" id="UP000199110"/>
    </source>
</evidence>
<keyword evidence="9" id="KW-1185">Reference proteome</keyword>
<reference evidence="8 9" key="1">
    <citation type="submission" date="2016-10" db="EMBL/GenBank/DDBJ databases">
        <authorList>
            <person name="de Groot N.N."/>
        </authorList>
    </citation>
    <scope>NUCLEOTIDE SEQUENCE [LARGE SCALE GENOMIC DNA]</scope>
    <source>
        <strain evidence="8 9">DSM 19073</strain>
    </source>
</reference>
<keyword evidence="3 6" id="KW-0812">Transmembrane</keyword>
<dbReference type="Pfam" id="PF07690">
    <property type="entry name" value="MFS_1"/>
    <property type="match status" value="1"/>
</dbReference>
<evidence type="ECO:0000259" key="7">
    <source>
        <dbReference type="PROSITE" id="PS50850"/>
    </source>
</evidence>
<feature type="transmembrane region" description="Helical" evidence="6">
    <location>
        <begin position="140"/>
        <end position="165"/>
    </location>
</feature>
<evidence type="ECO:0000256" key="2">
    <source>
        <dbReference type="ARBA" id="ARBA00022448"/>
    </source>
</evidence>
<dbReference type="InterPro" id="IPR020846">
    <property type="entry name" value="MFS_dom"/>
</dbReference>
<protein>
    <submittedName>
        <fullName evidence="8">Major Facilitator Superfamily protein</fullName>
    </submittedName>
</protein>
<dbReference type="GO" id="GO:0015385">
    <property type="term" value="F:sodium:proton antiporter activity"/>
    <property type="evidence" value="ECO:0007669"/>
    <property type="project" value="TreeGrafter"/>
</dbReference>
<gene>
    <name evidence="8" type="ORF">SAMN04488095_0075</name>
</gene>
<proteinExistence type="predicted"/>
<sequence length="166" mass="17288">MTTGPDLPRASPMLRLALILGLLSAVGPFAIDMYLPAMPAIAENLGADEAVTQLTLAAYFAAFGLAQLFYGPWSDQVGRKVPLYTGLGIFAVASIGCALAPTISWLIAFRVLQGLGGAVLMVLPRAVIRDQYTGPQATRLMAMVMLVISVSPMLAPLAGSALLALG</sequence>
<dbReference type="GO" id="GO:1990961">
    <property type="term" value="P:xenobiotic detoxification by transmembrane export across the plasma membrane"/>
    <property type="evidence" value="ECO:0007669"/>
    <property type="project" value="TreeGrafter"/>
</dbReference>
<comment type="subcellular location">
    <subcellularLocation>
        <location evidence="1">Membrane</location>
        <topology evidence="1">Multi-pass membrane protein</topology>
    </subcellularLocation>
</comment>
<feature type="domain" description="Major facilitator superfamily (MFS) profile" evidence="7">
    <location>
        <begin position="13"/>
        <end position="166"/>
    </location>
</feature>
<dbReference type="InterPro" id="IPR011701">
    <property type="entry name" value="MFS"/>
</dbReference>
<keyword evidence="5 6" id="KW-0472">Membrane</keyword>
<feature type="transmembrane region" description="Helical" evidence="6">
    <location>
        <begin position="107"/>
        <end position="128"/>
    </location>
</feature>
<feature type="transmembrane region" description="Helical" evidence="6">
    <location>
        <begin position="12"/>
        <end position="31"/>
    </location>
</feature>
<feature type="transmembrane region" description="Helical" evidence="6">
    <location>
        <begin position="51"/>
        <end position="70"/>
    </location>
</feature>
<evidence type="ECO:0000256" key="6">
    <source>
        <dbReference type="SAM" id="Phobius"/>
    </source>
</evidence>
<dbReference type="AlphaFoldDB" id="A0A1I3V5V0"/>
<name>A0A1I3V5V0_9RHOB</name>
<dbReference type="PROSITE" id="PS50850">
    <property type="entry name" value="MFS"/>
    <property type="match status" value="1"/>
</dbReference>
<accession>A0A1I3V5V0</accession>
<evidence type="ECO:0000256" key="4">
    <source>
        <dbReference type="ARBA" id="ARBA00022989"/>
    </source>
</evidence>
<dbReference type="InterPro" id="IPR036259">
    <property type="entry name" value="MFS_trans_sf"/>
</dbReference>
<feature type="non-terminal residue" evidence="8">
    <location>
        <position position="166"/>
    </location>
</feature>
<keyword evidence="4 6" id="KW-1133">Transmembrane helix</keyword>
<dbReference type="Proteomes" id="UP000199110">
    <property type="component" value="Unassembled WGS sequence"/>
</dbReference>
<dbReference type="PANTHER" id="PTHR23502">
    <property type="entry name" value="MAJOR FACILITATOR SUPERFAMILY"/>
    <property type="match status" value="1"/>
</dbReference>
<dbReference type="Gene3D" id="1.20.1720.10">
    <property type="entry name" value="Multidrug resistance protein D"/>
    <property type="match status" value="1"/>
</dbReference>
<dbReference type="GO" id="GO:0005886">
    <property type="term" value="C:plasma membrane"/>
    <property type="evidence" value="ECO:0007669"/>
    <property type="project" value="TreeGrafter"/>
</dbReference>
<dbReference type="PANTHER" id="PTHR23502:SF132">
    <property type="entry name" value="POLYAMINE TRANSPORTER 2-RELATED"/>
    <property type="match status" value="1"/>
</dbReference>
<dbReference type="SUPFAM" id="SSF103473">
    <property type="entry name" value="MFS general substrate transporter"/>
    <property type="match status" value="1"/>
</dbReference>
<dbReference type="EMBL" id="FORA01000013">
    <property type="protein sequence ID" value="SFJ89567.1"/>
    <property type="molecule type" value="Genomic_DNA"/>
</dbReference>
<organism evidence="8 9">
    <name type="scientific">Jannaschia pohangensis</name>
    <dbReference type="NCBI Taxonomy" id="390807"/>
    <lineage>
        <taxon>Bacteria</taxon>
        <taxon>Pseudomonadati</taxon>
        <taxon>Pseudomonadota</taxon>
        <taxon>Alphaproteobacteria</taxon>
        <taxon>Rhodobacterales</taxon>
        <taxon>Roseobacteraceae</taxon>
        <taxon>Jannaschia</taxon>
    </lineage>
</organism>
<dbReference type="STRING" id="390807.SAMN04488095_0075"/>
<evidence type="ECO:0000256" key="3">
    <source>
        <dbReference type="ARBA" id="ARBA00022692"/>
    </source>
</evidence>
<evidence type="ECO:0000256" key="5">
    <source>
        <dbReference type="ARBA" id="ARBA00023136"/>
    </source>
</evidence>